<dbReference type="RefSeq" id="XP_024352891.1">
    <property type="nucleotide sequence ID" value="XM_024492758.1"/>
</dbReference>
<name>W6UJJ7_ECHGR</name>
<keyword evidence="2" id="KW-1185">Reference proteome</keyword>
<accession>W6UJJ7</accession>
<dbReference type="KEGG" id="egl:EGR_03509"/>
<gene>
    <name evidence="1" type="ORF">EGR_03509</name>
</gene>
<evidence type="ECO:0000313" key="2">
    <source>
        <dbReference type="Proteomes" id="UP000019149"/>
    </source>
</evidence>
<sequence length="183" mass="20844">MEYLNQILTSYLKRKFLLHKKEFGSSQEGTIPLFLSSSILFPKCQLESFKRLVNQHLHAAVGINFCIQAKLLVTHLNKLFKVRVWVQFNFQCHEGLLSCQLERNKKKFIKLGYRTERIVNNVDNSTVDDVSLPLSNSPSLANSHVAVMEIAPQSEVQIALLRPPIQSSTTCDFFLDYSLLASS</sequence>
<dbReference type="EMBL" id="APAU02000018">
    <property type="protein sequence ID" value="EUB61695.1"/>
    <property type="molecule type" value="Genomic_DNA"/>
</dbReference>
<reference evidence="1 2" key="1">
    <citation type="journal article" date="2013" name="Nat. Genet.">
        <title>The genome of the hydatid tapeworm Echinococcus granulosus.</title>
        <authorList>
            <person name="Zheng H."/>
            <person name="Zhang W."/>
            <person name="Zhang L."/>
            <person name="Zhang Z."/>
            <person name="Li J."/>
            <person name="Lu G."/>
            <person name="Zhu Y."/>
            <person name="Wang Y."/>
            <person name="Huang Y."/>
            <person name="Liu J."/>
            <person name="Kang H."/>
            <person name="Chen J."/>
            <person name="Wang L."/>
            <person name="Chen A."/>
            <person name="Yu S."/>
            <person name="Gao Z."/>
            <person name="Jin L."/>
            <person name="Gu W."/>
            <person name="Wang Z."/>
            <person name="Zhao L."/>
            <person name="Shi B."/>
            <person name="Wen H."/>
            <person name="Lin R."/>
            <person name="Jones M.K."/>
            <person name="Brejova B."/>
            <person name="Vinar T."/>
            <person name="Zhao G."/>
            <person name="McManus D.P."/>
            <person name="Chen Z."/>
            <person name="Zhou Y."/>
            <person name="Wang S."/>
        </authorList>
    </citation>
    <scope>NUCLEOTIDE SEQUENCE [LARGE SCALE GENOMIC DNA]</scope>
</reference>
<dbReference type="CTD" id="36339224"/>
<organism evidence="1 2">
    <name type="scientific">Echinococcus granulosus</name>
    <name type="common">Hydatid tapeworm</name>
    <dbReference type="NCBI Taxonomy" id="6210"/>
    <lineage>
        <taxon>Eukaryota</taxon>
        <taxon>Metazoa</taxon>
        <taxon>Spiralia</taxon>
        <taxon>Lophotrochozoa</taxon>
        <taxon>Platyhelminthes</taxon>
        <taxon>Cestoda</taxon>
        <taxon>Eucestoda</taxon>
        <taxon>Cyclophyllidea</taxon>
        <taxon>Taeniidae</taxon>
        <taxon>Echinococcus</taxon>
        <taxon>Echinococcus granulosus group</taxon>
    </lineage>
</organism>
<comment type="caution">
    <text evidence="1">The sequence shown here is derived from an EMBL/GenBank/DDBJ whole genome shotgun (WGS) entry which is preliminary data.</text>
</comment>
<protein>
    <submittedName>
        <fullName evidence="1">Uncharacterized protein</fullName>
    </submittedName>
</protein>
<proteinExistence type="predicted"/>
<dbReference type="GeneID" id="36339224"/>
<dbReference type="AlphaFoldDB" id="W6UJJ7"/>
<dbReference type="Proteomes" id="UP000019149">
    <property type="component" value="Unassembled WGS sequence"/>
</dbReference>
<evidence type="ECO:0000313" key="1">
    <source>
        <dbReference type="EMBL" id="EUB61695.1"/>
    </source>
</evidence>